<keyword evidence="2" id="KW-1185">Reference proteome</keyword>
<sequence>MIYDCPPRQIYLQHFYCWQQSVTQQARVGACSTPHPFCALNSLYESASYTLLNFDTLETLLNRVSIPMLTRTQSSWFLSGPSVPEHFPPHHKGYSTNLSASLREGENFVATATLVQNVGL</sequence>
<evidence type="ECO:0000313" key="2">
    <source>
        <dbReference type="Proteomes" id="UP001476798"/>
    </source>
</evidence>
<comment type="caution">
    <text evidence="1">The sequence shown here is derived from an EMBL/GenBank/DDBJ whole genome shotgun (WGS) entry which is preliminary data.</text>
</comment>
<proteinExistence type="predicted"/>
<evidence type="ECO:0000313" key="1">
    <source>
        <dbReference type="EMBL" id="MEQ2159453.1"/>
    </source>
</evidence>
<name>A0ABV0MK20_9TELE</name>
<reference evidence="1 2" key="1">
    <citation type="submission" date="2021-06" db="EMBL/GenBank/DDBJ databases">
        <authorList>
            <person name="Palmer J.M."/>
        </authorList>
    </citation>
    <scope>NUCLEOTIDE SEQUENCE [LARGE SCALE GENOMIC DNA]</scope>
    <source>
        <strain evidence="1 2">GA_2019</strain>
        <tissue evidence="1">Muscle</tissue>
    </source>
</reference>
<dbReference type="Proteomes" id="UP001476798">
    <property type="component" value="Unassembled WGS sequence"/>
</dbReference>
<accession>A0ABV0MK20</accession>
<dbReference type="EMBL" id="JAHRIO010002426">
    <property type="protein sequence ID" value="MEQ2159453.1"/>
    <property type="molecule type" value="Genomic_DNA"/>
</dbReference>
<gene>
    <name evidence="1" type="ORF">GOODEAATRI_023029</name>
</gene>
<organism evidence="1 2">
    <name type="scientific">Goodea atripinnis</name>
    <dbReference type="NCBI Taxonomy" id="208336"/>
    <lineage>
        <taxon>Eukaryota</taxon>
        <taxon>Metazoa</taxon>
        <taxon>Chordata</taxon>
        <taxon>Craniata</taxon>
        <taxon>Vertebrata</taxon>
        <taxon>Euteleostomi</taxon>
        <taxon>Actinopterygii</taxon>
        <taxon>Neopterygii</taxon>
        <taxon>Teleostei</taxon>
        <taxon>Neoteleostei</taxon>
        <taxon>Acanthomorphata</taxon>
        <taxon>Ovalentaria</taxon>
        <taxon>Atherinomorphae</taxon>
        <taxon>Cyprinodontiformes</taxon>
        <taxon>Goodeidae</taxon>
        <taxon>Goodea</taxon>
    </lineage>
</organism>
<protein>
    <submittedName>
        <fullName evidence="1">Uncharacterized protein</fullName>
    </submittedName>
</protein>